<dbReference type="GO" id="GO:0005765">
    <property type="term" value="C:lysosomal membrane"/>
    <property type="evidence" value="ECO:0007669"/>
    <property type="project" value="UniProtKB-SubCell"/>
</dbReference>
<comment type="subcellular location">
    <subcellularLocation>
        <location evidence="9">Cytoplasmic vesicle</location>
        <location evidence="9">Secretory vesicle</location>
        <location evidence="9">Chromaffin granule membrane</location>
        <topology evidence="9">Multi-pass membrane protein</topology>
    </subcellularLocation>
    <subcellularLocation>
        <location evidence="1">Lysosome membrane</location>
        <topology evidence="1">Multi-pass membrane protein</topology>
    </subcellularLocation>
</comment>
<dbReference type="InterPro" id="IPR005829">
    <property type="entry name" value="Sugar_transporter_CS"/>
</dbReference>
<dbReference type="GO" id="GO:1904669">
    <property type="term" value="P:ATP export"/>
    <property type="evidence" value="ECO:0007669"/>
    <property type="project" value="UniProtKB-ARBA"/>
</dbReference>
<keyword evidence="3" id="KW-0813">Transport</keyword>
<comment type="catalytic activity">
    <reaction evidence="12">
        <text>ADP(in) = ADP(out)</text>
        <dbReference type="Rhea" id="RHEA:75783"/>
        <dbReference type="ChEBI" id="CHEBI:456216"/>
    </reaction>
</comment>
<feature type="transmembrane region" description="Helical" evidence="17">
    <location>
        <begin position="266"/>
        <end position="288"/>
    </location>
</feature>
<feature type="transmembrane region" description="Helical" evidence="17">
    <location>
        <begin position="308"/>
        <end position="328"/>
    </location>
</feature>
<dbReference type="Proteomes" id="UP000824782">
    <property type="component" value="Unassembled WGS sequence"/>
</dbReference>
<evidence type="ECO:0000256" key="1">
    <source>
        <dbReference type="ARBA" id="ARBA00004155"/>
    </source>
</evidence>
<feature type="transmembrane region" description="Helical" evidence="17">
    <location>
        <begin position="427"/>
        <end position="444"/>
    </location>
</feature>
<evidence type="ECO:0000256" key="15">
    <source>
        <dbReference type="ARBA" id="ARBA00079665"/>
    </source>
</evidence>
<dbReference type="AlphaFoldDB" id="A0AAV7B0P0"/>
<dbReference type="InterPro" id="IPR036259">
    <property type="entry name" value="MFS_trans_sf"/>
</dbReference>
<evidence type="ECO:0000259" key="18">
    <source>
        <dbReference type="PROSITE" id="PS50850"/>
    </source>
</evidence>
<dbReference type="InterPro" id="IPR044777">
    <property type="entry name" value="SLC17A9-like"/>
</dbReference>
<evidence type="ECO:0000256" key="9">
    <source>
        <dbReference type="ARBA" id="ARBA00024185"/>
    </source>
</evidence>
<keyword evidence="7" id="KW-0458">Lysosome</keyword>
<keyword evidence="4 17" id="KW-0812">Transmembrane</keyword>
<feature type="transmembrane region" description="Helical" evidence="17">
    <location>
        <begin position="182"/>
        <end position="207"/>
    </location>
</feature>
<dbReference type="SUPFAM" id="SSF103473">
    <property type="entry name" value="MFS general substrate transporter"/>
    <property type="match status" value="1"/>
</dbReference>
<evidence type="ECO:0000256" key="6">
    <source>
        <dbReference type="ARBA" id="ARBA00023136"/>
    </source>
</evidence>
<evidence type="ECO:0000256" key="4">
    <source>
        <dbReference type="ARBA" id="ARBA00022692"/>
    </source>
</evidence>
<comment type="catalytic activity">
    <reaction evidence="11">
        <text>ATP(in) = ATP(out)</text>
        <dbReference type="Rhea" id="RHEA:75687"/>
        <dbReference type="ChEBI" id="CHEBI:30616"/>
    </reaction>
</comment>
<dbReference type="GO" id="GO:0160042">
    <property type="term" value="F:purine nucleotide uniporter activity"/>
    <property type="evidence" value="ECO:0007669"/>
    <property type="project" value="UniProtKB-ARBA"/>
</dbReference>
<dbReference type="Gene3D" id="1.20.1250.20">
    <property type="entry name" value="MFS general substrate transporter like domains"/>
    <property type="match status" value="2"/>
</dbReference>
<evidence type="ECO:0000313" key="20">
    <source>
        <dbReference type="Proteomes" id="UP000824782"/>
    </source>
</evidence>
<protein>
    <recommendedName>
        <fullName evidence="14">Voltage-gated purine nucleotide uniporter SLC17A9</fullName>
    </recommendedName>
    <alternativeName>
        <fullName evidence="16">Solute carrier family 17 member 9</fullName>
    </alternativeName>
    <alternativeName>
        <fullName evidence="15">Vesicular nucleotide transporter</fullName>
    </alternativeName>
</protein>
<comment type="catalytic activity">
    <reaction evidence="10">
        <text>GTP(in) = GTP(out)</text>
        <dbReference type="Rhea" id="RHEA:75787"/>
        <dbReference type="ChEBI" id="CHEBI:37565"/>
    </reaction>
</comment>
<feature type="transmembrane region" description="Helical" evidence="17">
    <location>
        <begin position="150"/>
        <end position="170"/>
    </location>
</feature>
<dbReference type="CDD" id="cd17380">
    <property type="entry name" value="MFS_SLC17A9_like"/>
    <property type="match status" value="1"/>
</dbReference>
<evidence type="ECO:0000256" key="3">
    <source>
        <dbReference type="ARBA" id="ARBA00022448"/>
    </source>
</evidence>
<comment type="similarity">
    <text evidence="2">Belongs to the major facilitator superfamily. Sodium/anion cotransporter family.</text>
</comment>
<dbReference type="Pfam" id="PF07690">
    <property type="entry name" value="MFS_1"/>
    <property type="match status" value="1"/>
</dbReference>
<feature type="transmembrane region" description="Helical" evidence="17">
    <location>
        <begin position="213"/>
        <end position="233"/>
    </location>
</feature>
<dbReference type="PROSITE" id="PS00217">
    <property type="entry name" value="SUGAR_TRANSPORT_2"/>
    <property type="match status" value="1"/>
</dbReference>
<name>A0AAV7B0P0_ENGPU</name>
<keyword evidence="6 17" id="KW-0472">Membrane</keyword>
<sequence>MAPIGGKDAHRSDLVFLLQNDQSQPPLKTPQHVDRMKRNSGDPYWSRLETRVWTVTLLMGTCLLYCARASMPICAVSMSGYFGWDKRQSGIALGSFFWGYCVTQVAGGHLSDKVGGEKVILLSALSWGFITAVTPLAAHVTKDPLLLVSLLRFLMGLFQGVHFPALASLFSQRVRDNERAFTCSAVGCGSQLGTLLIGGVGSVLLEWYGWESVFYFAGFLTLSWGYCLSTYLLKERERIITFEDLGKGFSRSTQTSVSWKRLFRRAAVWAVIIAQLSVASTSFTLFSWVPTFFKERFPDAKGWVFNVVPWLVAIPSAIVSGLLSDYLIAQGYKTIWVRKLMQVCGMGLSSLFILCLAHTNSYCQAIAFASVAVGLQTFNHSGITVNVQDLAPSCAGFLFGVANTGGALLGVVWVYLSGYLIESTGSWGPMFHLFFVYLLPFLPIEDVDSNIIRMNKKTTSGQERLKKQMGKYQPQ</sequence>
<evidence type="ECO:0000256" key="11">
    <source>
        <dbReference type="ARBA" id="ARBA00044897"/>
    </source>
</evidence>
<dbReference type="EMBL" id="WNYA01000006">
    <property type="protein sequence ID" value="KAG8567026.1"/>
    <property type="molecule type" value="Genomic_DNA"/>
</dbReference>
<organism evidence="19 20">
    <name type="scientific">Engystomops pustulosus</name>
    <name type="common">Tungara frog</name>
    <name type="synonym">Physalaemus pustulosus</name>
    <dbReference type="NCBI Taxonomy" id="76066"/>
    <lineage>
        <taxon>Eukaryota</taxon>
        <taxon>Metazoa</taxon>
        <taxon>Chordata</taxon>
        <taxon>Craniata</taxon>
        <taxon>Vertebrata</taxon>
        <taxon>Euteleostomi</taxon>
        <taxon>Amphibia</taxon>
        <taxon>Batrachia</taxon>
        <taxon>Anura</taxon>
        <taxon>Neobatrachia</taxon>
        <taxon>Hyloidea</taxon>
        <taxon>Leptodactylidae</taxon>
        <taxon>Leiuperinae</taxon>
        <taxon>Engystomops</taxon>
    </lineage>
</organism>
<accession>A0AAV7B0P0</accession>
<keyword evidence="20" id="KW-1185">Reference proteome</keyword>
<dbReference type="FunFam" id="1.20.1250.20:FF:000150">
    <property type="entry name" value="Solute carrier family 17 member 9"/>
    <property type="match status" value="1"/>
</dbReference>
<keyword evidence="5 17" id="KW-1133">Transmembrane helix</keyword>
<dbReference type="InterPro" id="IPR050382">
    <property type="entry name" value="MFS_Na/Anion_cotransporter"/>
</dbReference>
<evidence type="ECO:0000256" key="17">
    <source>
        <dbReference type="SAM" id="Phobius"/>
    </source>
</evidence>
<dbReference type="FunFam" id="1.20.1250.20:FF:000059">
    <property type="entry name" value="Solute carrier family 17 member 9"/>
    <property type="match status" value="1"/>
</dbReference>
<evidence type="ECO:0000256" key="10">
    <source>
        <dbReference type="ARBA" id="ARBA00036284"/>
    </source>
</evidence>
<gene>
    <name evidence="19" type="ORF">GDO81_013474</name>
</gene>
<evidence type="ECO:0000256" key="14">
    <source>
        <dbReference type="ARBA" id="ARBA00074107"/>
    </source>
</evidence>
<evidence type="ECO:0000256" key="8">
    <source>
        <dbReference type="ARBA" id="ARBA00023329"/>
    </source>
</evidence>
<dbReference type="InterPro" id="IPR020846">
    <property type="entry name" value="MFS_dom"/>
</dbReference>
<dbReference type="GO" id="GO:0042584">
    <property type="term" value="C:chromaffin granule membrane"/>
    <property type="evidence" value="ECO:0007669"/>
    <property type="project" value="UniProtKB-SubCell"/>
</dbReference>
<dbReference type="PANTHER" id="PTHR11662:SF279">
    <property type="entry name" value="VOLTAGE-GATED PURINE NUCLEOTIDE UNIPORTER SLC17A9"/>
    <property type="match status" value="1"/>
</dbReference>
<evidence type="ECO:0000256" key="2">
    <source>
        <dbReference type="ARBA" id="ARBA00008586"/>
    </source>
</evidence>
<evidence type="ECO:0000256" key="13">
    <source>
        <dbReference type="ARBA" id="ARBA00056522"/>
    </source>
</evidence>
<dbReference type="PANTHER" id="PTHR11662">
    <property type="entry name" value="SOLUTE CARRIER FAMILY 17"/>
    <property type="match status" value="1"/>
</dbReference>
<dbReference type="InterPro" id="IPR011701">
    <property type="entry name" value="MFS"/>
</dbReference>
<comment type="function">
    <text evidence="13">Voltage-gated ATP nucleotide uniporter that can also transport the purine nucleotides ADP and GTP. Uses the membrane potential as the driving force to control ATP accumulation in lysosomes and secretory vesicles. By controlling ATP storage in lysosomes, regulates ATP-dependent proteins of these organelles. Also indirectly regulates the exocytosis of ATP through its import into lysosomes in astrocytes and secretory vesicles such as adrenal chromaffin granules, mucin granules and synaptic vesicles.</text>
</comment>
<keyword evidence="8" id="KW-0968">Cytoplasmic vesicle</keyword>
<comment type="caution">
    <text evidence="19">The sequence shown here is derived from an EMBL/GenBank/DDBJ whole genome shotgun (WGS) entry which is preliminary data.</text>
</comment>
<evidence type="ECO:0000313" key="19">
    <source>
        <dbReference type="EMBL" id="KAG8567026.1"/>
    </source>
</evidence>
<reference evidence="19" key="1">
    <citation type="thesis" date="2020" institute="ProQuest LLC" country="789 East Eisenhower Parkway, Ann Arbor, MI, USA">
        <title>Comparative Genomics and Chromosome Evolution.</title>
        <authorList>
            <person name="Mudd A.B."/>
        </authorList>
    </citation>
    <scope>NUCLEOTIDE SEQUENCE</scope>
    <source>
        <strain evidence="19">237g6f4</strain>
        <tissue evidence="19">Blood</tissue>
    </source>
</reference>
<evidence type="ECO:0000256" key="7">
    <source>
        <dbReference type="ARBA" id="ARBA00023228"/>
    </source>
</evidence>
<feature type="transmembrane region" description="Helical" evidence="17">
    <location>
        <begin position="119"/>
        <end position="138"/>
    </location>
</feature>
<evidence type="ECO:0000256" key="16">
    <source>
        <dbReference type="ARBA" id="ARBA00079853"/>
    </source>
</evidence>
<dbReference type="GO" id="GO:0072530">
    <property type="term" value="P:purine-containing compound transmembrane transport"/>
    <property type="evidence" value="ECO:0007669"/>
    <property type="project" value="UniProtKB-ARBA"/>
</dbReference>
<evidence type="ECO:0000256" key="5">
    <source>
        <dbReference type="ARBA" id="ARBA00022989"/>
    </source>
</evidence>
<proteinExistence type="inferred from homology"/>
<feature type="transmembrane region" description="Helical" evidence="17">
    <location>
        <begin position="397"/>
        <end position="421"/>
    </location>
</feature>
<dbReference type="PROSITE" id="PS50850">
    <property type="entry name" value="MFS"/>
    <property type="match status" value="1"/>
</dbReference>
<evidence type="ECO:0000256" key="12">
    <source>
        <dbReference type="ARBA" id="ARBA00051849"/>
    </source>
</evidence>
<feature type="domain" description="Major facilitator superfamily (MFS) profile" evidence="18">
    <location>
        <begin position="53"/>
        <end position="457"/>
    </location>
</feature>